<dbReference type="EMBL" id="GBXM01032601">
    <property type="protein sequence ID" value="JAH75976.1"/>
    <property type="molecule type" value="Transcribed_RNA"/>
</dbReference>
<proteinExistence type="predicted"/>
<name>A0A0E9VD93_ANGAN</name>
<dbReference type="AlphaFoldDB" id="A0A0E9VD93"/>
<protein>
    <submittedName>
        <fullName evidence="1">Uncharacterized protein</fullName>
    </submittedName>
</protein>
<evidence type="ECO:0000313" key="1">
    <source>
        <dbReference type="EMBL" id="JAH75976.1"/>
    </source>
</evidence>
<accession>A0A0E9VD93</accession>
<organism evidence="1">
    <name type="scientific">Anguilla anguilla</name>
    <name type="common">European freshwater eel</name>
    <name type="synonym">Muraena anguilla</name>
    <dbReference type="NCBI Taxonomy" id="7936"/>
    <lineage>
        <taxon>Eukaryota</taxon>
        <taxon>Metazoa</taxon>
        <taxon>Chordata</taxon>
        <taxon>Craniata</taxon>
        <taxon>Vertebrata</taxon>
        <taxon>Euteleostomi</taxon>
        <taxon>Actinopterygii</taxon>
        <taxon>Neopterygii</taxon>
        <taxon>Teleostei</taxon>
        <taxon>Anguilliformes</taxon>
        <taxon>Anguillidae</taxon>
        <taxon>Anguilla</taxon>
    </lineage>
</organism>
<reference evidence="1" key="2">
    <citation type="journal article" date="2015" name="Fish Shellfish Immunol.">
        <title>Early steps in the European eel (Anguilla anguilla)-Vibrio vulnificus interaction in the gills: Role of the RtxA13 toxin.</title>
        <authorList>
            <person name="Callol A."/>
            <person name="Pajuelo D."/>
            <person name="Ebbesson L."/>
            <person name="Teles M."/>
            <person name="MacKenzie S."/>
            <person name="Amaro C."/>
        </authorList>
    </citation>
    <scope>NUCLEOTIDE SEQUENCE</scope>
</reference>
<sequence>MVQRPSQYKGLSHGRIQYALKKHTYSKNEKHVIAVLFLAIPT</sequence>
<reference evidence="1" key="1">
    <citation type="submission" date="2014-11" db="EMBL/GenBank/DDBJ databases">
        <authorList>
            <person name="Amaro Gonzalez C."/>
        </authorList>
    </citation>
    <scope>NUCLEOTIDE SEQUENCE</scope>
</reference>